<keyword evidence="17" id="KW-1185">Reference proteome</keyword>
<evidence type="ECO:0000256" key="10">
    <source>
        <dbReference type="ARBA" id="ARBA00022917"/>
    </source>
</evidence>
<dbReference type="SUPFAM" id="SSF101353">
    <property type="entry name" value="Putative anticodon-binding domain of alanyl-tRNA synthetase (AlaRS)"/>
    <property type="match status" value="1"/>
</dbReference>
<dbReference type="FunFam" id="3.30.980.10:FF:000004">
    <property type="entry name" value="Alanine--tRNA ligase, cytoplasmic"/>
    <property type="match status" value="1"/>
</dbReference>
<evidence type="ECO:0000256" key="2">
    <source>
        <dbReference type="ARBA" id="ARBA00008226"/>
    </source>
</evidence>
<protein>
    <recommendedName>
        <fullName evidence="14">Alanine--tRNA ligase</fullName>
        <ecNumber evidence="14">6.1.1.7</ecNumber>
    </recommendedName>
    <alternativeName>
        <fullName evidence="14">Alanyl-tRNA synthetase</fullName>
        <shortName evidence="14">AlaRS</shortName>
    </alternativeName>
</protein>
<dbReference type="Gene3D" id="6.10.250.550">
    <property type="match status" value="1"/>
</dbReference>
<dbReference type="Gene3D" id="3.30.54.20">
    <property type="match status" value="1"/>
</dbReference>
<dbReference type="PROSITE" id="PS50860">
    <property type="entry name" value="AA_TRNA_LIGASE_II_ALA"/>
    <property type="match status" value="1"/>
</dbReference>
<dbReference type="InterPro" id="IPR018163">
    <property type="entry name" value="Thr/Ala-tRNA-synth_IIc_edit"/>
</dbReference>
<dbReference type="SMART" id="SM00863">
    <property type="entry name" value="tRNA_SAD"/>
    <property type="match status" value="1"/>
</dbReference>
<dbReference type="InterPro" id="IPR045864">
    <property type="entry name" value="aa-tRNA-synth_II/BPL/LPL"/>
</dbReference>
<keyword evidence="14" id="KW-0963">Cytoplasm</keyword>
<evidence type="ECO:0000256" key="5">
    <source>
        <dbReference type="ARBA" id="ARBA00022723"/>
    </source>
</evidence>
<dbReference type="GO" id="GO:0005829">
    <property type="term" value="C:cytosol"/>
    <property type="evidence" value="ECO:0007669"/>
    <property type="project" value="TreeGrafter"/>
</dbReference>
<dbReference type="InterPro" id="IPR003156">
    <property type="entry name" value="DHHA1_dom"/>
</dbReference>
<dbReference type="Pfam" id="PF07973">
    <property type="entry name" value="tRNA_SAD"/>
    <property type="match status" value="1"/>
</dbReference>
<dbReference type="RefSeq" id="WP_130628993.1">
    <property type="nucleotide sequence ID" value="NZ_CP036164.1"/>
</dbReference>
<evidence type="ECO:0000256" key="6">
    <source>
        <dbReference type="ARBA" id="ARBA00022741"/>
    </source>
</evidence>
<gene>
    <name evidence="14 16" type="primary">alaS</name>
    <name evidence="16" type="ORF">EXU32_05515</name>
</gene>
<dbReference type="PANTHER" id="PTHR11777">
    <property type="entry name" value="ALANYL-TRNA SYNTHETASE"/>
    <property type="match status" value="1"/>
</dbReference>
<evidence type="ECO:0000313" key="17">
    <source>
        <dbReference type="Proteomes" id="UP000290408"/>
    </source>
</evidence>
<dbReference type="STRING" id="1216970.GCA_001570985_00137"/>
<dbReference type="GO" id="GO:0008270">
    <property type="term" value="F:zinc ion binding"/>
    <property type="evidence" value="ECO:0007669"/>
    <property type="project" value="UniProtKB-UniRule"/>
</dbReference>
<dbReference type="SUPFAM" id="SSF50447">
    <property type="entry name" value="Translation proteins"/>
    <property type="match status" value="1"/>
</dbReference>
<dbReference type="Pfam" id="PF01411">
    <property type="entry name" value="tRNA-synt_2c"/>
    <property type="match status" value="1"/>
</dbReference>
<evidence type="ECO:0000256" key="12">
    <source>
        <dbReference type="ARBA" id="ARBA00024779"/>
    </source>
</evidence>
<dbReference type="FunFam" id="2.40.30.130:FF:000001">
    <property type="entry name" value="Alanine--tRNA ligase"/>
    <property type="match status" value="1"/>
</dbReference>
<dbReference type="AlphaFoldDB" id="A0A4P6MW00"/>
<evidence type="ECO:0000256" key="9">
    <source>
        <dbReference type="ARBA" id="ARBA00022884"/>
    </source>
</evidence>
<dbReference type="Proteomes" id="UP000290408">
    <property type="component" value="Chromosome"/>
</dbReference>
<dbReference type="InterPro" id="IPR002318">
    <property type="entry name" value="Ala-tRNA-lgiase_IIc"/>
</dbReference>
<dbReference type="Gene3D" id="3.30.980.10">
    <property type="entry name" value="Threonyl-trna Synthetase, Chain A, domain 2"/>
    <property type="match status" value="1"/>
</dbReference>
<name>A0A4P6MW00_9MICO</name>
<dbReference type="KEGG" id="jli:EXU32_05515"/>
<evidence type="ECO:0000256" key="4">
    <source>
        <dbReference type="ARBA" id="ARBA00022598"/>
    </source>
</evidence>
<keyword evidence="7 14" id="KW-0862">Zinc</keyword>
<feature type="binding site" evidence="14">
    <location>
        <position position="682"/>
    </location>
    <ligand>
        <name>Zn(2+)</name>
        <dbReference type="ChEBI" id="CHEBI:29105"/>
    </ligand>
</feature>
<feature type="binding site" evidence="14">
    <location>
        <position position="579"/>
    </location>
    <ligand>
        <name>Zn(2+)</name>
        <dbReference type="ChEBI" id="CHEBI:29105"/>
    </ligand>
</feature>
<keyword evidence="8 14" id="KW-0067">ATP-binding</keyword>
<keyword evidence="9 14" id="KW-0694">RNA-binding</keyword>
<dbReference type="InterPro" id="IPR018165">
    <property type="entry name" value="Ala-tRNA-synth_IIc_core"/>
</dbReference>
<keyword evidence="5 14" id="KW-0479">Metal-binding</keyword>
<proteinExistence type="inferred from homology"/>
<dbReference type="Gene3D" id="2.40.30.130">
    <property type="match status" value="1"/>
</dbReference>
<keyword evidence="4 14" id="KW-0436">Ligase</keyword>
<dbReference type="InterPro" id="IPR018162">
    <property type="entry name" value="Ala-tRNA-ligase_IIc_anticod-bd"/>
</dbReference>
<dbReference type="Gene3D" id="3.10.310.40">
    <property type="match status" value="1"/>
</dbReference>
<dbReference type="SUPFAM" id="SSF55186">
    <property type="entry name" value="ThrRS/AlaRS common domain"/>
    <property type="match status" value="1"/>
</dbReference>
<dbReference type="EMBL" id="CP036164">
    <property type="protein sequence ID" value="QBF45760.1"/>
    <property type="molecule type" value="Genomic_DNA"/>
</dbReference>
<dbReference type="FunFam" id="3.30.930.10:FF:000004">
    <property type="entry name" value="Alanine--tRNA ligase"/>
    <property type="match status" value="1"/>
</dbReference>
<dbReference type="Gene3D" id="3.30.930.10">
    <property type="entry name" value="Bira Bifunctional Protein, Domain 2"/>
    <property type="match status" value="1"/>
</dbReference>
<dbReference type="NCBIfam" id="TIGR00344">
    <property type="entry name" value="alaS"/>
    <property type="match status" value="1"/>
</dbReference>
<accession>A0A4P6MW00</accession>
<sequence length="893" mass="96588">METAEIRRRWLTFFEAKGHTVVPSAPLIHEDPTLLFVNAGMVPFKPYFSGQETAPYDRATSVQKCVRTGDIDEVGKTSRHGTFFQMNGNFSFGDYFKREAITFAWQLLTTSQPEGGYGLDPERLWATVYEDDDEAEQLWLEITSIPAGRIVRRGKADNYWHMGVPGPGGPCSEIFYDRGEEYGVDGGPAVDEDRFMEIWNLVFMQYELSAVRSKTDFDVAGPLPAQSVDTGMGLERMASILQGVDNMYEIDEVYPVLEKAAEMTGRDYGTQSGQTAGDSHPDDVHLRVVADHVRSSLMLIGDGVTPGNEGRGYVLRRMLRRAVRAMRLLGYDEPALPHLMPVSMERMSASYPELRTGFDRIAQIAYAEEQAFRRTLVSGTTILDTAVSKTKQAGGDTLAGAQAFALHDTYGFPIDLTLEMAAEHGLKVDRDGFVRLMDEQRQRAKADARAKKGGHANTEVWKDLRSLGATDWRAYEELTTTGSIVGLVRDGARVEELEPGQTGEVVLDRTSFYAESGGQVADGGVIVVDGARLVVRDVQRPVKGLVVHSVEVADGPVRVGDEASAEVDPQWRIDACQAHSGTHVVHAALRQVLGPSALQSGSYNKPGYLRLDFAWNQGLSADTRAEIEHVANLAVRDDLPVAADWMTLPEARDRGALALFGETYGEQVRVVEIGGEWSRELCGGTHVRHSSQIGALTLTGESSVGSGVRRLEAFVGMNALAHLATERALVAELSSIIKAPAADLPERVGELVARLREVEKELDKVRREQVVASAGSLTDAAREVAGVTFVGRHIAGGAPDDLRQMVTDTRARLGEERPSVVALTGDGPGKPVIVVATNEAARAKGVKAGALVRVAAQVLGGGGGGKDDLAQGGGQDAAKVEDALSAVERELGA</sequence>
<evidence type="ECO:0000313" key="16">
    <source>
        <dbReference type="EMBL" id="QBF45760.1"/>
    </source>
</evidence>
<dbReference type="OrthoDB" id="9803884at2"/>
<dbReference type="InterPro" id="IPR012947">
    <property type="entry name" value="tRNA_SAD"/>
</dbReference>
<comment type="catalytic activity">
    <reaction evidence="13 14">
        <text>tRNA(Ala) + L-alanine + ATP = L-alanyl-tRNA(Ala) + AMP + diphosphate</text>
        <dbReference type="Rhea" id="RHEA:12540"/>
        <dbReference type="Rhea" id="RHEA-COMP:9657"/>
        <dbReference type="Rhea" id="RHEA-COMP:9923"/>
        <dbReference type="ChEBI" id="CHEBI:30616"/>
        <dbReference type="ChEBI" id="CHEBI:33019"/>
        <dbReference type="ChEBI" id="CHEBI:57972"/>
        <dbReference type="ChEBI" id="CHEBI:78442"/>
        <dbReference type="ChEBI" id="CHEBI:78497"/>
        <dbReference type="ChEBI" id="CHEBI:456215"/>
        <dbReference type="EC" id="6.1.1.7"/>
    </reaction>
</comment>
<evidence type="ECO:0000256" key="13">
    <source>
        <dbReference type="ARBA" id="ARBA00048300"/>
    </source>
</evidence>
<dbReference type="GO" id="GO:0002161">
    <property type="term" value="F:aminoacyl-tRNA deacylase activity"/>
    <property type="evidence" value="ECO:0007669"/>
    <property type="project" value="TreeGrafter"/>
</dbReference>
<feature type="binding site" evidence="14">
    <location>
        <position position="583"/>
    </location>
    <ligand>
        <name>Zn(2+)</name>
        <dbReference type="ChEBI" id="CHEBI:29105"/>
    </ligand>
</feature>
<evidence type="ECO:0000256" key="8">
    <source>
        <dbReference type="ARBA" id="ARBA00022840"/>
    </source>
</evidence>
<comment type="subcellular location">
    <subcellularLocation>
        <location evidence="1 14">Cytoplasm</location>
    </subcellularLocation>
</comment>
<dbReference type="GO" id="GO:0006419">
    <property type="term" value="P:alanyl-tRNA aminoacylation"/>
    <property type="evidence" value="ECO:0007669"/>
    <property type="project" value="UniProtKB-UniRule"/>
</dbReference>
<keyword evidence="3 14" id="KW-0820">tRNA-binding</keyword>
<comment type="cofactor">
    <cofactor evidence="14">
        <name>Zn(2+)</name>
        <dbReference type="ChEBI" id="CHEBI:29105"/>
    </cofactor>
    <text evidence="14">Binds 1 zinc ion per subunit.</text>
</comment>
<dbReference type="InterPro" id="IPR009000">
    <property type="entry name" value="Transl_B-barrel_sf"/>
</dbReference>
<dbReference type="FunFam" id="3.30.54.20:FF:000001">
    <property type="entry name" value="Alanine--tRNA ligase"/>
    <property type="match status" value="1"/>
</dbReference>
<evidence type="ECO:0000256" key="7">
    <source>
        <dbReference type="ARBA" id="ARBA00022833"/>
    </source>
</evidence>
<dbReference type="SUPFAM" id="SSF55681">
    <property type="entry name" value="Class II aaRS and biotin synthetases"/>
    <property type="match status" value="1"/>
</dbReference>
<dbReference type="InterPro" id="IPR023033">
    <property type="entry name" value="Ala_tRNA_ligase_euk/bac"/>
</dbReference>
<feature type="domain" description="Alanyl-transfer RNA synthetases family profile" evidence="15">
    <location>
        <begin position="1"/>
        <end position="725"/>
    </location>
</feature>
<dbReference type="GO" id="GO:0000049">
    <property type="term" value="F:tRNA binding"/>
    <property type="evidence" value="ECO:0007669"/>
    <property type="project" value="UniProtKB-KW"/>
</dbReference>
<organism evidence="16 17">
    <name type="scientific">Janibacter limosus</name>
    <dbReference type="NCBI Taxonomy" id="53458"/>
    <lineage>
        <taxon>Bacteria</taxon>
        <taxon>Bacillati</taxon>
        <taxon>Actinomycetota</taxon>
        <taxon>Actinomycetes</taxon>
        <taxon>Micrococcales</taxon>
        <taxon>Intrasporangiaceae</taxon>
        <taxon>Janibacter</taxon>
    </lineage>
</organism>
<dbReference type="InterPro" id="IPR050058">
    <property type="entry name" value="Ala-tRNA_ligase"/>
</dbReference>
<keyword evidence="11 14" id="KW-0030">Aminoacyl-tRNA synthetase</keyword>
<evidence type="ECO:0000259" key="15">
    <source>
        <dbReference type="PROSITE" id="PS50860"/>
    </source>
</evidence>
<comment type="similarity">
    <text evidence="2 14">Belongs to the class-II aminoacyl-tRNA synthetase family.</text>
</comment>
<reference evidence="16 17" key="1">
    <citation type="submission" date="2019-02" db="EMBL/GenBank/DDBJ databases">
        <title>Genomic data mining of an Antarctic deep-sea actinobacterium, Janibacterlimosus P3-3-X1.</title>
        <authorList>
            <person name="Liao L."/>
            <person name="Chen B."/>
        </authorList>
    </citation>
    <scope>NUCLEOTIDE SEQUENCE [LARGE SCALE GENOMIC DNA]</scope>
    <source>
        <strain evidence="16 17">P3-3-X1</strain>
    </source>
</reference>
<evidence type="ECO:0000256" key="3">
    <source>
        <dbReference type="ARBA" id="ARBA00022555"/>
    </source>
</evidence>
<dbReference type="Pfam" id="PF02272">
    <property type="entry name" value="DHHA1"/>
    <property type="match status" value="1"/>
</dbReference>
<keyword evidence="6 14" id="KW-0547">Nucleotide-binding</keyword>
<dbReference type="GO" id="GO:0005524">
    <property type="term" value="F:ATP binding"/>
    <property type="evidence" value="ECO:0007669"/>
    <property type="project" value="UniProtKB-UniRule"/>
</dbReference>
<dbReference type="CDD" id="cd00673">
    <property type="entry name" value="AlaRS_core"/>
    <property type="match status" value="1"/>
</dbReference>
<dbReference type="EC" id="6.1.1.7" evidence="14"/>
<dbReference type="InterPro" id="IPR018164">
    <property type="entry name" value="Ala-tRNA-synth_IIc_N"/>
</dbReference>
<evidence type="ECO:0000256" key="1">
    <source>
        <dbReference type="ARBA" id="ARBA00004496"/>
    </source>
</evidence>
<dbReference type="HAMAP" id="MF_00036_B">
    <property type="entry name" value="Ala_tRNA_synth_B"/>
    <property type="match status" value="1"/>
</dbReference>
<dbReference type="PANTHER" id="PTHR11777:SF9">
    <property type="entry name" value="ALANINE--TRNA LIGASE, CYTOPLASMIC"/>
    <property type="match status" value="1"/>
</dbReference>
<feature type="binding site" evidence="14">
    <location>
        <position position="686"/>
    </location>
    <ligand>
        <name>Zn(2+)</name>
        <dbReference type="ChEBI" id="CHEBI:29105"/>
    </ligand>
</feature>
<keyword evidence="10 14" id="KW-0648">Protein biosynthesis</keyword>
<evidence type="ECO:0000256" key="11">
    <source>
        <dbReference type="ARBA" id="ARBA00023146"/>
    </source>
</evidence>
<dbReference type="PRINTS" id="PR00980">
    <property type="entry name" value="TRNASYNTHALA"/>
</dbReference>
<dbReference type="FunFam" id="3.10.310.40:FF:000001">
    <property type="entry name" value="Alanine--tRNA ligase"/>
    <property type="match status" value="1"/>
</dbReference>
<comment type="function">
    <text evidence="12 14">Catalyzes the attachment of alanine to tRNA(Ala) in a two-step reaction: alanine is first activated by ATP to form Ala-AMP and then transferred to the acceptor end of tRNA(Ala). Also edits incorrectly charged Ser-tRNA(Ala) and Gly-tRNA(Ala) via its editing domain.</text>
</comment>
<dbReference type="GO" id="GO:0004813">
    <property type="term" value="F:alanine-tRNA ligase activity"/>
    <property type="evidence" value="ECO:0007669"/>
    <property type="project" value="UniProtKB-UniRule"/>
</dbReference>
<evidence type="ECO:0000256" key="14">
    <source>
        <dbReference type="HAMAP-Rule" id="MF_00036"/>
    </source>
</evidence>
<comment type="domain">
    <text evidence="14">Consists of three domains; the N-terminal catalytic domain, the editing domain and the C-terminal C-Ala domain. The editing domain removes incorrectly charged amino acids, while the C-Ala domain, along with tRNA(Ala), serves as a bridge to cooperatively bring together the editing and aminoacylation centers thus stimulating deacylation of misacylated tRNAs.</text>
</comment>